<evidence type="ECO:0000256" key="2">
    <source>
        <dbReference type="SAM" id="Phobius"/>
    </source>
</evidence>
<feature type="compositionally biased region" description="Low complexity" evidence="1">
    <location>
        <begin position="91"/>
        <end position="107"/>
    </location>
</feature>
<dbReference type="EMBL" id="FNRT01000002">
    <property type="protein sequence ID" value="SEC02549.1"/>
    <property type="molecule type" value="Genomic_DNA"/>
</dbReference>
<name>A0A1H4P5A4_9ACTN</name>
<dbReference type="AlphaFoldDB" id="A0A1H4P5A4"/>
<organism evidence="3 4">
    <name type="scientific">Nocardioides exalbidus</name>
    <dbReference type="NCBI Taxonomy" id="402596"/>
    <lineage>
        <taxon>Bacteria</taxon>
        <taxon>Bacillati</taxon>
        <taxon>Actinomycetota</taxon>
        <taxon>Actinomycetes</taxon>
        <taxon>Propionibacteriales</taxon>
        <taxon>Nocardioidaceae</taxon>
        <taxon>Nocardioides</taxon>
    </lineage>
</organism>
<feature type="region of interest" description="Disordered" evidence="1">
    <location>
        <begin position="91"/>
        <end position="154"/>
    </location>
</feature>
<protein>
    <submittedName>
        <fullName evidence="3">Uncharacterized protein</fullName>
    </submittedName>
</protein>
<proteinExistence type="predicted"/>
<keyword evidence="4" id="KW-1185">Reference proteome</keyword>
<gene>
    <name evidence="3" type="ORF">SAMN04489844_1530</name>
</gene>
<dbReference type="STRING" id="402596.SAMN04489844_1530"/>
<evidence type="ECO:0000256" key="1">
    <source>
        <dbReference type="SAM" id="MobiDB-lite"/>
    </source>
</evidence>
<feature type="compositionally biased region" description="Polar residues" evidence="1">
    <location>
        <begin position="136"/>
        <end position="149"/>
    </location>
</feature>
<feature type="compositionally biased region" description="Low complexity" evidence="1">
    <location>
        <begin position="118"/>
        <end position="131"/>
    </location>
</feature>
<accession>A0A1H4P5A4</accession>
<keyword evidence="2" id="KW-0472">Membrane</keyword>
<dbReference type="RefSeq" id="WP_090968573.1">
    <property type="nucleotide sequence ID" value="NZ_FNRT01000002.1"/>
</dbReference>
<feature type="transmembrane region" description="Helical" evidence="2">
    <location>
        <begin position="69"/>
        <end position="91"/>
    </location>
</feature>
<evidence type="ECO:0000313" key="3">
    <source>
        <dbReference type="EMBL" id="SEC02549.1"/>
    </source>
</evidence>
<keyword evidence="2" id="KW-1133">Transmembrane helix</keyword>
<sequence>MTDPDLTPEQEAVRRLLADARHDEPTPPEVVARLDEQLAALVDARATTPLVTERPPAPVVDLGARRRRAVGIGLLAAAAVVVAGVGIGQVLPSGSGDSGGSTSADSGSADRELADQPAEGGSDAGGSADSELAPESQKSVTPFASSPTVSADDPQLEDELLAARSTAPLSSDASGAPAPGTACDLPALGRGRQVAAEVDGQPGIIVFRRPSGAAQQVELYVCGTPEPVRTLTLLAP</sequence>
<evidence type="ECO:0000313" key="4">
    <source>
        <dbReference type="Proteomes" id="UP000198742"/>
    </source>
</evidence>
<keyword evidence="2" id="KW-0812">Transmembrane</keyword>
<dbReference type="Proteomes" id="UP000198742">
    <property type="component" value="Unassembled WGS sequence"/>
</dbReference>
<reference evidence="4" key="1">
    <citation type="submission" date="2016-10" db="EMBL/GenBank/DDBJ databases">
        <authorList>
            <person name="Varghese N."/>
            <person name="Submissions S."/>
        </authorList>
    </citation>
    <scope>NUCLEOTIDE SEQUENCE [LARGE SCALE GENOMIC DNA]</scope>
    <source>
        <strain evidence="4">DSM 22017</strain>
    </source>
</reference>